<feature type="active site" description="Nucleophile" evidence="4">
    <location>
        <position position="258"/>
    </location>
</feature>
<evidence type="ECO:0000256" key="3">
    <source>
        <dbReference type="ARBA" id="ARBA00023295"/>
    </source>
</evidence>
<dbReference type="Proteomes" id="UP001079430">
    <property type="component" value="Unassembled WGS sequence"/>
</dbReference>
<organism evidence="7 8">
    <name type="scientific">Sinorhizobium psoraleae</name>
    <dbReference type="NCBI Taxonomy" id="520838"/>
    <lineage>
        <taxon>Bacteria</taxon>
        <taxon>Pseudomonadati</taxon>
        <taxon>Pseudomonadota</taxon>
        <taxon>Alphaproteobacteria</taxon>
        <taxon>Hyphomicrobiales</taxon>
        <taxon>Rhizobiaceae</taxon>
        <taxon>Sinorhizobium/Ensifer group</taxon>
        <taxon>Sinorhizobium</taxon>
    </lineage>
</organism>
<name>A0ABT4KSH7_9HYPH</name>
<dbReference type="RefSeq" id="WP_269286234.1">
    <property type="nucleotide sequence ID" value="NZ_JAPVOI010000006.1"/>
</dbReference>
<feature type="domain" description="GH26" evidence="6">
    <location>
        <begin position="21"/>
        <end position="316"/>
    </location>
</feature>
<dbReference type="SUPFAM" id="SSF51445">
    <property type="entry name" value="(Trans)glycosidases"/>
    <property type="match status" value="1"/>
</dbReference>
<evidence type="ECO:0000259" key="6">
    <source>
        <dbReference type="PROSITE" id="PS51764"/>
    </source>
</evidence>
<dbReference type="PANTHER" id="PTHR40079">
    <property type="entry name" value="MANNAN ENDO-1,4-BETA-MANNOSIDASE E-RELATED"/>
    <property type="match status" value="1"/>
</dbReference>
<gene>
    <name evidence="7" type="ORF">O3W52_31520</name>
</gene>
<dbReference type="InterPro" id="IPR000805">
    <property type="entry name" value="Glyco_hydro_26"/>
</dbReference>
<keyword evidence="8" id="KW-1185">Reference proteome</keyword>
<dbReference type="EMBL" id="JAPVOI010000006">
    <property type="protein sequence ID" value="MCZ4094246.1"/>
    <property type="molecule type" value="Genomic_DNA"/>
</dbReference>
<accession>A0ABT4KSH7</accession>
<dbReference type="InterPro" id="IPR017853">
    <property type="entry name" value="GH"/>
</dbReference>
<evidence type="ECO:0000256" key="4">
    <source>
        <dbReference type="PROSITE-ProRule" id="PRU01100"/>
    </source>
</evidence>
<protein>
    <submittedName>
        <fullName evidence="7">Glycoside hydrolase family 26 protein</fullName>
    </submittedName>
</protein>
<dbReference type="Gene3D" id="3.20.20.80">
    <property type="entry name" value="Glycosidases"/>
    <property type="match status" value="1"/>
</dbReference>
<sequence>MNKKSNAIALLCMGLFLSGTVLAASIPRGIPGRNSTAAALSQKRPVLTQDSIDLGAYDPHGDFGEPSQSKIEHLFLPWEDVDLSTLALADDYARARGRSLMITIEPWSWSPDWRVSDQELLRSILGGERDENMAQVCSTAATLKSPIIIRWGQEMDETDNQFSWSHWRGEDFKAAYRRMVNVCRAHIKTAKFVWSPKGNEGLEAFYPGNDVVDIVGLSVFGYQKYDQGTTGRDNSFSERLTPGYERVKGYGKPIMVAELGYAGDASYVASWATSVAMRHPEFPALAAVVYFNDREIYAWPGGYGRPDWRVIRETTN</sequence>
<comment type="similarity">
    <text evidence="1 4">Belongs to the glycosyl hydrolase 26 family.</text>
</comment>
<keyword evidence="2 4" id="KW-0378">Hydrolase</keyword>
<feature type="chain" id="PRO_5046154332" evidence="5">
    <location>
        <begin position="24"/>
        <end position="316"/>
    </location>
</feature>
<feature type="active site" description="Proton donor" evidence="4">
    <location>
        <position position="154"/>
    </location>
</feature>
<dbReference type="PANTHER" id="PTHR40079:SF4">
    <property type="entry name" value="GH26 DOMAIN-CONTAINING PROTEIN-RELATED"/>
    <property type="match status" value="1"/>
</dbReference>
<dbReference type="Pfam" id="PF02156">
    <property type="entry name" value="Glyco_hydro_26"/>
    <property type="match status" value="1"/>
</dbReference>
<evidence type="ECO:0000313" key="7">
    <source>
        <dbReference type="EMBL" id="MCZ4094246.1"/>
    </source>
</evidence>
<dbReference type="GO" id="GO:0016787">
    <property type="term" value="F:hydrolase activity"/>
    <property type="evidence" value="ECO:0007669"/>
    <property type="project" value="UniProtKB-KW"/>
</dbReference>
<evidence type="ECO:0000256" key="2">
    <source>
        <dbReference type="ARBA" id="ARBA00022801"/>
    </source>
</evidence>
<keyword evidence="3 4" id="KW-0326">Glycosidase</keyword>
<feature type="signal peptide" evidence="5">
    <location>
        <begin position="1"/>
        <end position="23"/>
    </location>
</feature>
<dbReference type="InterPro" id="IPR022790">
    <property type="entry name" value="GH26_dom"/>
</dbReference>
<evidence type="ECO:0000256" key="5">
    <source>
        <dbReference type="SAM" id="SignalP"/>
    </source>
</evidence>
<dbReference type="PROSITE" id="PS51764">
    <property type="entry name" value="GH26"/>
    <property type="match status" value="1"/>
</dbReference>
<evidence type="ECO:0000256" key="1">
    <source>
        <dbReference type="ARBA" id="ARBA00007754"/>
    </source>
</evidence>
<reference evidence="7" key="1">
    <citation type="submission" date="2022-10" db="EMBL/GenBank/DDBJ databases">
        <title>Whole genome sequencing of three plant growth promoting bacteria isolated from Vachellia tortilis subsp. raddiana in Morocco.</title>
        <authorList>
            <person name="Hnini M."/>
            <person name="Zouagui R."/>
            <person name="Zouagui H."/>
            <person name="Chemao Elfihri M.-W."/>
            <person name="Ibrahimi A."/>
            <person name="Sbabou L."/>
            <person name="Aurag J."/>
        </authorList>
    </citation>
    <scope>NUCLEOTIDE SEQUENCE</scope>
    <source>
        <strain evidence="7">LMR678</strain>
    </source>
</reference>
<proteinExistence type="inferred from homology"/>
<evidence type="ECO:0000313" key="8">
    <source>
        <dbReference type="Proteomes" id="UP001079430"/>
    </source>
</evidence>
<keyword evidence="5" id="KW-0732">Signal</keyword>
<comment type="caution">
    <text evidence="7">The sequence shown here is derived from an EMBL/GenBank/DDBJ whole genome shotgun (WGS) entry which is preliminary data.</text>
</comment>